<dbReference type="InterPro" id="IPR015854">
    <property type="entry name" value="ABC_transpr_LolD-like"/>
</dbReference>
<dbReference type="EMBL" id="UINC01006283">
    <property type="protein sequence ID" value="SVA26604.1"/>
    <property type="molecule type" value="Genomic_DNA"/>
</dbReference>
<dbReference type="GO" id="GO:0098796">
    <property type="term" value="C:membrane protein complex"/>
    <property type="evidence" value="ECO:0007669"/>
    <property type="project" value="UniProtKB-ARBA"/>
</dbReference>
<dbReference type="GO" id="GO:0022857">
    <property type="term" value="F:transmembrane transporter activity"/>
    <property type="evidence" value="ECO:0007669"/>
    <property type="project" value="TreeGrafter"/>
</dbReference>
<feature type="domain" description="ABC transporter" evidence="4">
    <location>
        <begin position="6"/>
        <end position="244"/>
    </location>
</feature>
<gene>
    <name evidence="5" type="ORF">METZ01_LOCUS79458</name>
</gene>
<dbReference type="PROSITE" id="PS50893">
    <property type="entry name" value="ABC_TRANSPORTER_2"/>
    <property type="match status" value="1"/>
</dbReference>
<keyword evidence="3" id="KW-0067">ATP-binding</keyword>
<dbReference type="InterPro" id="IPR017911">
    <property type="entry name" value="MacB-like_ATP-bd"/>
</dbReference>
<dbReference type="PANTHER" id="PTHR24220">
    <property type="entry name" value="IMPORT ATP-BINDING PROTEIN"/>
    <property type="match status" value="1"/>
</dbReference>
<evidence type="ECO:0000256" key="2">
    <source>
        <dbReference type="ARBA" id="ARBA00022741"/>
    </source>
</evidence>
<dbReference type="SMART" id="SM00382">
    <property type="entry name" value="AAA"/>
    <property type="match status" value="1"/>
</dbReference>
<reference evidence="5" key="1">
    <citation type="submission" date="2018-05" db="EMBL/GenBank/DDBJ databases">
        <authorList>
            <person name="Lanie J.A."/>
            <person name="Ng W.-L."/>
            <person name="Kazmierczak K.M."/>
            <person name="Andrzejewski T.M."/>
            <person name="Davidsen T.M."/>
            <person name="Wayne K.J."/>
            <person name="Tettelin H."/>
            <person name="Glass J.I."/>
            <person name="Rusch D."/>
            <person name="Podicherti R."/>
            <person name="Tsui H.-C.T."/>
            <person name="Winkler M.E."/>
        </authorList>
    </citation>
    <scope>NUCLEOTIDE SEQUENCE</scope>
</reference>
<dbReference type="CDD" id="cd03255">
    <property type="entry name" value="ABC_MJ0796_LolCDE_FtsE"/>
    <property type="match status" value="1"/>
</dbReference>
<dbReference type="AlphaFoldDB" id="A0A381UF54"/>
<dbReference type="Pfam" id="PF00005">
    <property type="entry name" value="ABC_tran"/>
    <property type="match status" value="1"/>
</dbReference>
<dbReference type="InterPro" id="IPR027417">
    <property type="entry name" value="P-loop_NTPase"/>
</dbReference>
<name>A0A381UF54_9ZZZZ</name>
<protein>
    <recommendedName>
        <fullName evidence="4">ABC transporter domain-containing protein</fullName>
    </recommendedName>
</protein>
<evidence type="ECO:0000313" key="5">
    <source>
        <dbReference type="EMBL" id="SVA26604.1"/>
    </source>
</evidence>
<accession>A0A381UF54</accession>
<dbReference type="FunFam" id="3.40.50.300:FF:000032">
    <property type="entry name" value="Export ABC transporter ATP-binding protein"/>
    <property type="match status" value="1"/>
</dbReference>
<dbReference type="GO" id="GO:0016887">
    <property type="term" value="F:ATP hydrolysis activity"/>
    <property type="evidence" value="ECO:0007669"/>
    <property type="project" value="InterPro"/>
</dbReference>
<dbReference type="SUPFAM" id="SSF52540">
    <property type="entry name" value="P-loop containing nucleoside triphosphate hydrolases"/>
    <property type="match status" value="1"/>
</dbReference>
<dbReference type="GO" id="GO:0005524">
    <property type="term" value="F:ATP binding"/>
    <property type="evidence" value="ECO:0007669"/>
    <property type="project" value="UniProtKB-KW"/>
</dbReference>
<organism evidence="5">
    <name type="scientific">marine metagenome</name>
    <dbReference type="NCBI Taxonomy" id="408172"/>
    <lineage>
        <taxon>unclassified sequences</taxon>
        <taxon>metagenomes</taxon>
        <taxon>ecological metagenomes</taxon>
    </lineage>
</organism>
<dbReference type="PROSITE" id="PS00211">
    <property type="entry name" value="ABC_TRANSPORTER_1"/>
    <property type="match status" value="1"/>
</dbReference>
<dbReference type="InterPro" id="IPR017871">
    <property type="entry name" value="ABC_transporter-like_CS"/>
</dbReference>
<dbReference type="GO" id="GO:0005886">
    <property type="term" value="C:plasma membrane"/>
    <property type="evidence" value="ECO:0007669"/>
    <property type="project" value="TreeGrafter"/>
</dbReference>
<keyword evidence="2" id="KW-0547">Nucleotide-binding</keyword>
<evidence type="ECO:0000256" key="3">
    <source>
        <dbReference type="ARBA" id="ARBA00022840"/>
    </source>
</evidence>
<dbReference type="InterPro" id="IPR003593">
    <property type="entry name" value="AAA+_ATPase"/>
</dbReference>
<dbReference type="PANTHER" id="PTHR24220:SF86">
    <property type="entry name" value="ABC TRANSPORTER ABCH.1"/>
    <property type="match status" value="1"/>
</dbReference>
<keyword evidence="1" id="KW-0813">Transport</keyword>
<evidence type="ECO:0000259" key="4">
    <source>
        <dbReference type="PROSITE" id="PS50893"/>
    </source>
</evidence>
<dbReference type="Gene3D" id="3.40.50.300">
    <property type="entry name" value="P-loop containing nucleotide triphosphate hydrolases"/>
    <property type="match status" value="1"/>
</dbReference>
<dbReference type="InterPro" id="IPR003439">
    <property type="entry name" value="ABC_transporter-like_ATP-bd"/>
</dbReference>
<evidence type="ECO:0000256" key="1">
    <source>
        <dbReference type="ARBA" id="ARBA00022448"/>
    </source>
</evidence>
<sequence length="247" mass="26493">MESTVIRTQGLGRDFSVGSQVVHALRDLTIDIAHGEFVAIMGPSGSGKSTCMHVLGCLDTPTSGEYQLDGEDVSRLGRDDLARIRRNKVGFVFQAFNLMAGATAQANVELPLLYSGEPRVERAEKAARALDAVGLADRRHHLPTQLSGGQMQRVAIARAIVNDPGIVLADEPTGALDSATGREIMALLDDLNGRGMTVILVTHERDVARYARRILTFRDGRLVTDEAQDRACDAVAGDSQESEASPG</sequence>
<proteinExistence type="predicted"/>